<evidence type="ECO:0000256" key="3">
    <source>
        <dbReference type="ARBA" id="ARBA00013777"/>
    </source>
</evidence>
<organism evidence="12 13">
    <name type="scientific">Petrolisthes manimaculis</name>
    <dbReference type="NCBI Taxonomy" id="1843537"/>
    <lineage>
        <taxon>Eukaryota</taxon>
        <taxon>Metazoa</taxon>
        <taxon>Ecdysozoa</taxon>
        <taxon>Arthropoda</taxon>
        <taxon>Crustacea</taxon>
        <taxon>Multicrustacea</taxon>
        <taxon>Malacostraca</taxon>
        <taxon>Eumalacostraca</taxon>
        <taxon>Eucarida</taxon>
        <taxon>Decapoda</taxon>
        <taxon>Pleocyemata</taxon>
        <taxon>Anomura</taxon>
        <taxon>Galatheoidea</taxon>
        <taxon>Porcellanidae</taxon>
        <taxon>Petrolisthes</taxon>
    </lineage>
</organism>
<comment type="subcellular location">
    <subcellularLocation>
        <location evidence="2">Cytoplasm</location>
        <location evidence="2">Perinuclear region</location>
    </subcellularLocation>
    <subcellularLocation>
        <location evidence="1">Nucleus</location>
    </subcellularLocation>
</comment>
<dbReference type="GO" id="GO:0006281">
    <property type="term" value="P:DNA repair"/>
    <property type="evidence" value="ECO:0007669"/>
    <property type="project" value="UniProtKB-KW"/>
</dbReference>
<evidence type="ECO:0000256" key="10">
    <source>
        <dbReference type="SAM" id="MobiDB-lite"/>
    </source>
</evidence>
<dbReference type="GO" id="GO:0003682">
    <property type="term" value="F:chromatin binding"/>
    <property type="evidence" value="ECO:0007669"/>
    <property type="project" value="TreeGrafter"/>
</dbReference>
<keyword evidence="6" id="KW-0234">DNA repair</keyword>
<gene>
    <name evidence="12" type="ORF">Pmani_030436</name>
</gene>
<dbReference type="Pfam" id="PF15715">
    <property type="entry name" value="PAF"/>
    <property type="match status" value="1"/>
</dbReference>
<dbReference type="InterPro" id="IPR031444">
    <property type="entry name" value="PCNA-AF_dom"/>
</dbReference>
<evidence type="ECO:0000256" key="7">
    <source>
        <dbReference type="ARBA" id="ARBA00023242"/>
    </source>
</evidence>
<feature type="region of interest" description="Disordered" evidence="10">
    <location>
        <begin position="1"/>
        <end position="143"/>
    </location>
</feature>
<accession>A0AAE1NXJ1</accession>
<proteinExistence type="predicted"/>
<feature type="compositionally biased region" description="Low complexity" evidence="10">
    <location>
        <begin position="79"/>
        <end position="92"/>
    </location>
</feature>
<keyword evidence="13" id="KW-1185">Reference proteome</keyword>
<dbReference type="GO" id="GO:0051726">
    <property type="term" value="P:regulation of cell cycle"/>
    <property type="evidence" value="ECO:0007669"/>
    <property type="project" value="InterPro"/>
</dbReference>
<dbReference type="AlphaFoldDB" id="A0AAE1NXJ1"/>
<dbReference type="PANTHER" id="PTHR15679">
    <property type="entry name" value="PCNA-ASSOCIATED FACTOR"/>
    <property type="match status" value="1"/>
</dbReference>
<evidence type="ECO:0000256" key="1">
    <source>
        <dbReference type="ARBA" id="ARBA00004123"/>
    </source>
</evidence>
<evidence type="ECO:0000256" key="2">
    <source>
        <dbReference type="ARBA" id="ARBA00004556"/>
    </source>
</evidence>
<dbReference type="GO" id="GO:0019985">
    <property type="term" value="P:translesion synthesis"/>
    <property type="evidence" value="ECO:0007669"/>
    <property type="project" value="TreeGrafter"/>
</dbReference>
<dbReference type="GO" id="GO:0005634">
    <property type="term" value="C:nucleus"/>
    <property type="evidence" value="ECO:0007669"/>
    <property type="project" value="UniProtKB-SubCell"/>
</dbReference>
<evidence type="ECO:0000256" key="6">
    <source>
        <dbReference type="ARBA" id="ARBA00023204"/>
    </source>
</evidence>
<feature type="compositionally biased region" description="Low complexity" evidence="10">
    <location>
        <begin position="27"/>
        <end position="42"/>
    </location>
</feature>
<feature type="domain" description="PCNA-associated factor histone-like" evidence="11">
    <location>
        <begin position="3"/>
        <end position="128"/>
    </location>
</feature>
<evidence type="ECO:0000313" key="12">
    <source>
        <dbReference type="EMBL" id="KAK4297121.1"/>
    </source>
</evidence>
<protein>
    <recommendedName>
        <fullName evidence="3">PCNA-associated factor</fullName>
    </recommendedName>
    <alternativeName>
        <fullName evidence="8">PCNA-associated factor of 15 kDa</fullName>
    </alternativeName>
    <alternativeName>
        <fullName evidence="9">PCNA-clamp-associated factor</fullName>
    </alternativeName>
</protein>
<evidence type="ECO:0000256" key="4">
    <source>
        <dbReference type="ARBA" id="ARBA00022490"/>
    </source>
</evidence>
<evidence type="ECO:0000259" key="11">
    <source>
        <dbReference type="Pfam" id="PF15715"/>
    </source>
</evidence>
<dbReference type="PANTHER" id="PTHR15679:SF8">
    <property type="entry name" value="PCNA-ASSOCIATED FACTOR"/>
    <property type="match status" value="1"/>
</dbReference>
<name>A0AAE1NXJ1_9EUCA</name>
<keyword evidence="5" id="KW-0227">DNA damage</keyword>
<sequence>MRMVRTKADAGGTKVAGAKAPRKVFNPSPAGPSLAGSPNKGNRYGGGNGYNPQPTPEWQKGIGSFFKQKPKPQVEEGSSSKSNSNSNSNSNSEDMRHSTSGGGNEGSSSGRTSPVLMEHQEEVAQGSDKGNFEKNGMVSDDDD</sequence>
<dbReference type="Proteomes" id="UP001292094">
    <property type="component" value="Unassembled WGS sequence"/>
</dbReference>
<keyword evidence="7" id="KW-0539">Nucleus</keyword>
<dbReference type="InterPro" id="IPR040444">
    <property type="entry name" value="PCNA-AF"/>
</dbReference>
<evidence type="ECO:0000256" key="5">
    <source>
        <dbReference type="ARBA" id="ARBA00022763"/>
    </source>
</evidence>
<evidence type="ECO:0000256" key="8">
    <source>
        <dbReference type="ARBA" id="ARBA00030014"/>
    </source>
</evidence>
<dbReference type="GO" id="GO:0048471">
    <property type="term" value="C:perinuclear region of cytoplasm"/>
    <property type="evidence" value="ECO:0007669"/>
    <property type="project" value="UniProtKB-SubCell"/>
</dbReference>
<keyword evidence="4" id="KW-0963">Cytoplasm</keyword>
<evidence type="ECO:0000256" key="9">
    <source>
        <dbReference type="ARBA" id="ARBA00031186"/>
    </source>
</evidence>
<dbReference type="EMBL" id="JAWZYT010003708">
    <property type="protein sequence ID" value="KAK4297121.1"/>
    <property type="molecule type" value="Genomic_DNA"/>
</dbReference>
<comment type="caution">
    <text evidence="12">The sequence shown here is derived from an EMBL/GenBank/DDBJ whole genome shotgun (WGS) entry which is preliminary data.</text>
</comment>
<evidence type="ECO:0000313" key="13">
    <source>
        <dbReference type="Proteomes" id="UP001292094"/>
    </source>
</evidence>
<reference evidence="12" key="1">
    <citation type="submission" date="2023-11" db="EMBL/GenBank/DDBJ databases">
        <title>Genome assemblies of two species of porcelain crab, Petrolisthes cinctipes and Petrolisthes manimaculis (Anomura: Porcellanidae).</title>
        <authorList>
            <person name="Angst P."/>
        </authorList>
    </citation>
    <scope>NUCLEOTIDE SEQUENCE</scope>
    <source>
        <strain evidence="12">PB745_02</strain>
        <tissue evidence="12">Gill</tissue>
    </source>
</reference>